<proteinExistence type="predicted"/>
<comment type="subcellular location">
    <subcellularLocation>
        <location evidence="1">Cell membrane</location>
        <topology evidence="1">Multi-pass membrane protein</topology>
    </subcellularLocation>
</comment>
<keyword evidence="2" id="KW-1003">Cell membrane</keyword>
<feature type="region of interest" description="Disordered" evidence="6">
    <location>
        <begin position="301"/>
        <end position="327"/>
    </location>
</feature>
<feature type="transmembrane region" description="Helical" evidence="7">
    <location>
        <begin position="49"/>
        <end position="69"/>
    </location>
</feature>
<keyword evidence="9" id="KW-1185">Reference proteome</keyword>
<evidence type="ECO:0000256" key="7">
    <source>
        <dbReference type="SAM" id="Phobius"/>
    </source>
</evidence>
<feature type="transmembrane region" description="Helical" evidence="7">
    <location>
        <begin position="204"/>
        <end position="224"/>
    </location>
</feature>
<dbReference type="EMBL" id="JBHTCM010000004">
    <property type="protein sequence ID" value="MFC7332277.1"/>
    <property type="molecule type" value="Genomic_DNA"/>
</dbReference>
<dbReference type="PANTHER" id="PTHR30213:SF0">
    <property type="entry name" value="UPF0761 MEMBRANE PROTEIN YIHY"/>
    <property type="match status" value="1"/>
</dbReference>
<sequence length="327" mass="34780">MTGGARHTDREADPAADQQGRHADSPGQIPARGWWSILKRTLAESSRDNVWVVAAGVAFLALLAIFPALTATFSLYGLVADPQHVEEQVAALASVLPAQGREVLVGQLHALASQSGGALGTGLILSLGIALWSASSGVKALMSALNIVYEEAEKRSFLHFTGTALALTLGFILLLIFLIAVVIATPVVLGFLGLGGTADILVRLLRWPLLALALAFALAVLYRYGPSRARARWRWVSWGSAAATLLWIVGSVIFSVYITNFADYNATYGSLGAGIILLLWLYLGAYAVLLGAELDAEMEHQTARDTTTGPERPMGSRNARMADTVAK</sequence>
<feature type="compositionally biased region" description="Basic and acidic residues" evidence="6">
    <location>
        <begin position="1"/>
        <end position="24"/>
    </location>
</feature>
<protein>
    <submittedName>
        <fullName evidence="8">YihY/virulence factor BrkB family protein</fullName>
    </submittedName>
</protein>
<accession>A0ABW2KQL5</accession>
<keyword evidence="5 7" id="KW-0472">Membrane</keyword>
<dbReference type="InterPro" id="IPR017039">
    <property type="entry name" value="Virul_fac_BrkB"/>
</dbReference>
<evidence type="ECO:0000256" key="2">
    <source>
        <dbReference type="ARBA" id="ARBA00022475"/>
    </source>
</evidence>
<comment type="caution">
    <text evidence="8">The sequence shown here is derived from an EMBL/GenBank/DDBJ whole genome shotgun (WGS) entry which is preliminary data.</text>
</comment>
<dbReference type="PIRSF" id="PIRSF035875">
    <property type="entry name" value="RNase_BN"/>
    <property type="match status" value="1"/>
</dbReference>
<evidence type="ECO:0000313" key="8">
    <source>
        <dbReference type="EMBL" id="MFC7332277.1"/>
    </source>
</evidence>
<dbReference type="Pfam" id="PF03631">
    <property type="entry name" value="Virul_fac_BrkB"/>
    <property type="match status" value="1"/>
</dbReference>
<evidence type="ECO:0000256" key="5">
    <source>
        <dbReference type="ARBA" id="ARBA00023136"/>
    </source>
</evidence>
<feature type="transmembrane region" description="Helical" evidence="7">
    <location>
        <begin position="236"/>
        <end position="258"/>
    </location>
</feature>
<feature type="transmembrane region" description="Helical" evidence="7">
    <location>
        <begin position="123"/>
        <end position="145"/>
    </location>
</feature>
<gene>
    <name evidence="8" type="ORF">ACFQPS_03820</name>
</gene>
<name>A0ABW2KQL5_9PROT</name>
<organism evidence="8 9">
    <name type="scientific">Rhodocista pekingensis</name>
    <dbReference type="NCBI Taxonomy" id="201185"/>
    <lineage>
        <taxon>Bacteria</taxon>
        <taxon>Pseudomonadati</taxon>
        <taxon>Pseudomonadota</taxon>
        <taxon>Alphaproteobacteria</taxon>
        <taxon>Rhodospirillales</taxon>
        <taxon>Azospirillaceae</taxon>
        <taxon>Rhodocista</taxon>
    </lineage>
</organism>
<keyword evidence="4 7" id="KW-1133">Transmembrane helix</keyword>
<dbReference type="Proteomes" id="UP001596456">
    <property type="component" value="Unassembled WGS sequence"/>
</dbReference>
<keyword evidence="3 7" id="KW-0812">Transmembrane</keyword>
<evidence type="ECO:0000256" key="6">
    <source>
        <dbReference type="SAM" id="MobiDB-lite"/>
    </source>
</evidence>
<dbReference type="PANTHER" id="PTHR30213">
    <property type="entry name" value="INNER MEMBRANE PROTEIN YHJD"/>
    <property type="match status" value="1"/>
</dbReference>
<evidence type="ECO:0000256" key="3">
    <source>
        <dbReference type="ARBA" id="ARBA00022692"/>
    </source>
</evidence>
<feature type="transmembrane region" description="Helical" evidence="7">
    <location>
        <begin position="157"/>
        <end position="184"/>
    </location>
</feature>
<evidence type="ECO:0000256" key="1">
    <source>
        <dbReference type="ARBA" id="ARBA00004651"/>
    </source>
</evidence>
<feature type="region of interest" description="Disordered" evidence="6">
    <location>
        <begin position="1"/>
        <end position="28"/>
    </location>
</feature>
<feature type="transmembrane region" description="Helical" evidence="7">
    <location>
        <begin position="270"/>
        <end position="292"/>
    </location>
</feature>
<reference evidence="9" key="1">
    <citation type="journal article" date="2019" name="Int. J. Syst. Evol. Microbiol.">
        <title>The Global Catalogue of Microorganisms (GCM) 10K type strain sequencing project: providing services to taxonomists for standard genome sequencing and annotation.</title>
        <authorList>
            <consortium name="The Broad Institute Genomics Platform"/>
            <consortium name="The Broad Institute Genome Sequencing Center for Infectious Disease"/>
            <person name="Wu L."/>
            <person name="Ma J."/>
        </authorList>
    </citation>
    <scope>NUCLEOTIDE SEQUENCE [LARGE SCALE GENOMIC DNA]</scope>
    <source>
        <strain evidence="9">CGMCC 1.16275</strain>
    </source>
</reference>
<evidence type="ECO:0000313" key="9">
    <source>
        <dbReference type="Proteomes" id="UP001596456"/>
    </source>
</evidence>
<dbReference type="NCBIfam" id="TIGR00765">
    <property type="entry name" value="yihY_not_rbn"/>
    <property type="match status" value="1"/>
</dbReference>
<evidence type="ECO:0000256" key="4">
    <source>
        <dbReference type="ARBA" id="ARBA00022989"/>
    </source>
</evidence>
<dbReference type="RefSeq" id="WP_377356564.1">
    <property type="nucleotide sequence ID" value="NZ_JBHTCM010000004.1"/>
</dbReference>